<dbReference type="PANTHER" id="PTHR42957">
    <property type="entry name" value="HELICASE MJ1565-RELATED"/>
    <property type="match status" value="1"/>
</dbReference>
<evidence type="ECO:0000313" key="4">
    <source>
        <dbReference type="Proteomes" id="UP000188937"/>
    </source>
</evidence>
<dbReference type="InterPro" id="IPR027417">
    <property type="entry name" value="P-loop_NTPase"/>
</dbReference>
<dbReference type="GO" id="GO:0005524">
    <property type="term" value="F:ATP binding"/>
    <property type="evidence" value="ECO:0007669"/>
    <property type="project" value="UniProtKB-KW"/>
</dbReference>
<dbReference type="InterPro" id="IPR008571">
    <property type="entry name" value="HerA-like"/>
</dbReference>
<dbReference type="KEGG" id="aace:A0U92_02805"/>
<feature type="region of interest" description="Disordered" evidence="1">
    <location>
        <begin position="267"/>
        <end position="312"/>
    </location>
</feature>
<organism evidence="3 4">
    <name type="scientific">Acetobacter aceti</name>
    <dbReference type="NCBI Taxonomy" id="435"/>
    <lineage>
        <taxon>Bacteria</taxon>
        <taxon>Pseudomonadati</taxon>
        <taxon>Pseudomonadota</taxon>
        <taxon>Alphaproteobacteria</taxon>
        <taxon>Acetobacterales</taxon>
        <taxon>Acetobacteraceae</taxon>
        <taxon>Acetobacter</taxon>
        <taxon>Acetobacter subgen. Acetobacter</taxon>
    </lineage>
</organism>
<dbReference type="PANTHER" id="PTHR42957:SF1">
    <property type="entry name" value="HELICASE MJ1565-RELATED"/>
    <property type="match status" value="1"/>
</dbReference>
<dbReference type="RefSeq" id="WP_077811916.1">
    <property type="nucleotide sequence ID" value="NZ_CP014692.1"/>
</dbReference>
<feature type="domain" description="Helicase HerA central" evidence="2">
    <location>
        <begin position="605"/>
        <end position="820"/>
    </location>
</feature>
<keyword evidence="3" id="KW-0547">Nucleotide-binding</keyword>
<feature type="compositionally biased region" description="Polar residues" evidence="1">
    <location>
        <begin position="362"/>
        <end position="378"/>
    </location>
</feature>
<dbReference type="EMBL" id="CP014692">
    <property type="protein sequence ID" value="AQS83877.1"/>
    <property type="molecule type" value="Genomic_DNA"/>
</dbReference>
<accession>A0A1U9KDR6</accession>
<dbReference type="Pfam" id="PF01935">
    <property type="entry name" value="DUF87"/>
    <property type="match status" value="1"/>
</dbReference>
<dbReference type="AlphaFoldDB" id="A0A1U9KDR6"/>
<gene>
    <name evidence="3" type="ORF">A0U92_02805</name>
</gene>
<dbReference type="Gene3D" id="3.40.50.300">
    <property type="entry name" value="P-loop containing nucleotide triphosphate hydrolases"/>
    <property type="match status" value="2"/>
</dbReference>
<sequence>MPTNTSSLSSQIVRETQEKALLNLDAGRALITRSYLSELAYYPVSSPDQRTPFSRATDMRVYRIERIVQDNKQSVLESTTAAYTALGAAGYAVFLFLRSNGCETELFIGTRGEPGKMLGQNSGDLLRETFRGHFPGSALHPLKLPEANALFDQMEAEKENASASITAVTGVPALSTENRDHFMQGLERFIDAAENHVYQALILADPVSSQSLDVIRIGYEQVATQLSPLAKLSLTYGEQDSASIGLNISQGLSNSLGHSLGLTETRGTSHTVGTSIGNTTGSSHTVGTSTGESHGTTTSFGIQAGRSTSHTAPTVGSRFASIIGAGIGIAGNVYGPIGGVIGSQIGSMVSSAFNASRTTGTNLGISGNYGVNSSTSHGTNESRSTNQSTTESNSESHGTSRSESTVRTHTATQTANSTQGQSFNQTDGSSRQMSIETVDKTIEQLLGRIDHHLQRIDEAKTYGGWNTAAYFIGDSSASSEALASIFLGLIRGSKSSHEDFALTTWTSSKKSTVIDWLTRLNHPELQSGFDKRVPISFVTPATLVSGKEMAIQLSLPRRSTSTVSVVETQVFGRKVQRLDGQSPVGSAHRTLELGHIRHLWENLPQTIKLDMDQLSSHMFISGSTGAGKSNTLYEILEQISAAGVPFLVIEPAKGEYKNVFGQRPDVSVLGTNPAHSAMLRINPFGFPAGIHVLEHVDRLIEIFNVCWPMYAAMPAVLKDAILQAYQKCGWDLETSCNRYSEDLFPTFVDLLGTLEEVIAESAYSPESKGNYTGALCTRIKSLTNGLNGQLFGTGETDNTVLFDSNVIVDLSRIGSVETKALIMGILIMRLSEHRMVSGGMNLPLQHVTVLEEAHNILKRSPEIGNEESGLVGKSVEMLTNAIAEMRTYGEGFIIVDQSPHAVDIAAIRNTNTKIIMRLPDESDRRLLGKSIALSDDQLEEITRLPKGVAIVYQNDWLEPVLCQISKFRGKETPYHYHPDTKNNISRYDFNLQLAKMLLITYLGVSTKVDTDLLQYGLSMLPFPSHIKISLLKTVEEYKSTHNLDLHKTNSFDCLAGLLVDALGCRSTVRRIVEQANDYTQLCRLLRDLVLEYIPGASVDLALAAEHCMMKDYSVRHEHNVGIYSAWRAQYEKVGIQ</sequence>
<keyword evidence="3" id="KW-0067">ATP-binding</keyword>
<feature type="compositionally biased region" description="Polar residues" evidence="1">
    <location>
        <begin position="267"/>
        <end position="276"/>
    </location>
</feature>
<reference evidence="3 4" key="1">
    <citation type="submission" date="2016-03" db="EMBL/GenBank/DDBJ databases">
        <title>Acetic acid bacteria sequencing.</title>
        <authorList>
            <person name="Brandt J."/>
            <person name="Jakob F."/>
            <person name="Vogel R.F."/>
        </authorList>
    </citation>
    <scope>NUCLEOTIDE SEQUENCE [LARGE SCALE GENOMIC DNA]</scope>
    <source>
        <strain evidence="3 4">TMW2.1153</strain>
    </source>
</reference>
<name>A0A1U9KDR6_ACEAC</name>
<feature type="compositionally biased region" description="Polar residues" evidence="1">
    <location>
        <begin position="407"/>
        <end position="433"/>
    </location>
</feature>
<dbReference type="OrthoDB" id="9806951at2"/>
<dbReference type="SUPFAM" id="SSF52540">
    <property type="entry name" value="P-loop containing nucleoside triphosphate hydrolases"/>
    <property type="match status" value="1"/>
</dbReference>
<evidence type="ECO:0000259" key="2">
    <source>
        <dbReference type="Pfam" id="PF01935"/>
    </source>
</evidence>
<evidence type="ECO:0000313" key="3">
    <source>
        <dbReference type="EMBL" id="AQS83877.1"/>
    </source>
</evidence>
<dbReference type="STRING" id="435.A0U92_02805"/>
<dbReference type="Proteomes" id="UP000188937">
    <property type="component" value="Chromosome"/>
</dbReference>
<feature type="compositionally biased region" description="Low complexity" evidence="1">
    <location>
        <begin position="379"/>
        <end position="396"/>
    </location>
</feature>
<keyword evidence="4" id="KW-1185">Reference proteome</keyword>
<evidence type="ECO:0000256" key="1">
    <source>
        <dbReference type="SAM" id="MobiDB-lite"/>
    </source>
</evidence>
<feature type="compositionally biased region" description="Low complexity" evidence="1">
    <location>
        <begin position="277"/>
        <end position="299"/>
    </location>
</feature>
<protein>
    <submittedName>
        <fullName evidence="3">ATP-binding protein</fullName>
    </submittedName>
</protein>
<proteinExistence type="predicted"/>
<feature type="region of interest" description="Disordered" evidence="1">
    <location>
        <begin position="362"/>
        <end position="433"/>
    </location>
</feature>
<dbReference type="InterPro" id="IPR002789">
    <property type="entry name" value="HerA_central"/>
</dbReference>